<dbReference type="EMBL" id="CAXAMM010029569">
    <property type="protein sequence ID" value="CAK9064946.1"/>
    <property type="molecule type" value="Genomic_DNA"/>
</dbReference>
<name>A0ABP0NME9_9DINO</name>
<feature type="region of interest" description="Disordered" evidence="1">
    <location>
        <begin position="76"/>
        <end position="177"/>
    </location>
</feature>
<feature type="compositionally biased region" description="Basic and acidic residues" evidence="1">
    <location>
        <begin position="259"/>
        <end position="276"/>
    </location>
</feature>
<reference evidence="2 3" key="1">
    <citation type="submission" date="2024-02" db="EMBL/GenBank/DDBJ databases">
        <authorList>
            <person name="Chen Y."/>
            <person name="Shah S."/>
            <person name="Dougan E. K."/>
            <person name="Thang M."/>
            <person name="Chan C."/>
        </authorList>
    </citation>
    <scope>NUCLEOTIDE SEQUENCE [LARGE SCALE GENOMIC DNA]</scope>
</reference>
<feature type="region of interest" description="Disordered" evidence="1">
    <location>
        <begin position="254"/>
        <end position="330"/>
    </location>
</feature>
<evidence type="ECO:0000256" key="1">
    <source>
        <dbReference type="SAM" id="MobiDB-lite"/>
    </source>
</evidence>
<keyword evidence="3" id="KW-1185">Reference proteome</keyword>
<gene>
    <name evidence="2" type="ORF">SCF082_LOCUS33353</name>
</gene>
<sequence length="330" mass="36636">LRRDPERPEQRDERSERSERSERWDGREAREAREPRREDGRWWGETWQEGPTYEQQVREGFLPVWQGSRLVAMAKEHQTVRPGRRANAYGGKGFEGKGEHAKGDKGDGKGYDFKNEAKGERKGRGKDEKGKEGKGKFEGKGFHMDSRGKGDGFKPEGFRHEGKEEEQHEVKADRYGRGSRQQRWRAVNDRDIIVRVGLGMETDIVGTLLAGSLVTQVGEDKIVKNGIARMFIESIEPNAGIKGWVTRSAEAAGGPVFFKPDRGNVRGEPRGKEGKVGKGSQFGGEKGEKGKTDSKGKGRRPVGEGETAGGRLDQPDDQQPPPVVASAESS</sequence>
<evidence type="ECO:0000313" key="3">
    <source>
        <dbReference type="Proteomes" id="UP001642464"/>
    </source>
</evidence>
<organism evidence="2 3">
    <name type="scientific">Durusdinium trenchii</name>
    <dbReference type="NCBI Taxonomy" id="1381693"/>
    <lineage>
        <taxon>Eukaryota</taxon>
        <taxon>Sar</taxon>
        <taxon>Alveolata</taxon>
        <taxon>Dinophyceae</taxon>
        <taxon>Suessiales</taxon>
        <taxon>Symbiodiniaceae</taxon>
        <taxon>Durusdinium</taxon>
    </lineage>
</organism>
<feature type="region of interest" description="Disordered" evidence="1">
    <location>
        <begin position="1"/>
        <end position="54"/>
    </location>
</feature>
<proteinExistence type="predicted"/>
<feature type="compositionally biased region" description="Basic and acidic residues" evidence="1">
    <location>
        <begin position="94"/>
        <end position="176"/>
    </location>
</feature>
<feature type="compositionally biased region" description="Basic and acidic residues" evidence="1">
    <location>
        <begin position="285"/>
        <end position="296"/>
    </location>
</feature>
<accession>A0ABP0NME9</accession>
<dbReference type="Proteomes" id="UP001642464">
    <property type="component" value="Unassembled WGS sequence"/>
</dbReference>
<protein>
    <submittedName>
        <fullName evidence="2">Uncharacterized protein</fullName>
    </submittedName>
</protein>
<comment type="caution">
    <text evidence="2">The sequence shown here is derived from an EMBL/GenBank/DDBJ whole genome shotgun (WGS) entry which is preliminary data.</text>
</comment>
<evidence type="ECO:0000313" key="2">
    <source>
        <dbReference type="EMBL" id="CAK9064946.1"/>
    </source>
</evidence>
<feature type="non-terminal residue" evidence="2">
    <location>
        <position position="1"/>
    </location>
</feature>
<feature type="compositionally biased region" description="Basic and acidic residues" evidence="1">
    <location>
        <begin position="1"/>
        <end position="42"/>
    </location>
</feature>